<gene>
    <name evidence="1" type="ORF">BJF92_00470</name>
</gene>
<reference evidence="1 2" key="1">
    <citation type="submission" date="2016-09" db="EMBL/GenBank/DDBJ databases">
        <title>Rhizobium sp. nov., a novel species isolated from the rice rhizosphere.</title>
        <authorList>
            <person name="Zhao J."/>
            <person name="Zhang X."/>
        </authorList>
    </citation>
    <scope>NUCLEOTIDE SEQUENCE [LARGE SCALE GENOMIC DNA]</scope>
    <source>
        <strain evidence="1 2">MH17</strain>
    </source>
</reference>
<protein>
    <recommendedName>
        <fullName evidence="3">HNH endonuclease</fullName>
    </recommendedName>
</protein>
<proteinExistence type="predicted"/>
<dbReference type="RefSeq" id="WP_075636511.1">
    <property type="nucleotide sequence ID" value="NZ_MKIO01000040.1"/>
</dbReference>
<dbReference type="AlphaFoldDB" id="A0A1Q9AE98"/>
<organism evidence="1 2">
    <name type="scientific">Xaviernesmea rhizosphaerae</name>
    <dbReference type="NCBI Taxonomy" id="1672749"/>
    <lineage>
        <taxon>Bacteria</taxon>
        <taxon>Pseudomonadati</taxon>
        <taxon>Pseudomonadota</taxon>
        <taxon>Alphaproteobacteria</taxon>
        <taxon>Hyphomicrobiales</taxon>
        <taxon>Rhizobiaceae</taxon>
        <taxon>Rhizobium/Agrobacterium group</taxon>
        <taxon>Xaviernesmea</taxon>
    </lineage>
</organism>
<dbReference type="OrthoDB" id="9757976at2"/>
<accession>A0A1Q9AE98</accession>
<dbReference type="EMBL" id="MKIO01000040">
    <property type="protein sequence ID" value="OLP53278.1"/>
    <property type="molecule type" value="Genomic_DNA"/>
</dbReference>
<comment type="caution">
    <text evidence="1">The sequence shown here is derived from an EMBL/GenBank/DDBJ whole genome shotgun (WGS) entry which is preliminary data.</text>
</comment>
<sequence length="253" mass="28378">MEYSDDFSDSRHKAWCIYCGKAIAGLDVNRDHVPTKSLLSKNLRDKGRRFDAGEDVPDGYLPQVVVCKECNSGFSLDETYLLCVLHAVMAGSLYPNPATHAEAATILRSNRTIVRSLKQHPDGQLQLFDNLQPFTLYPDAQRISRVVLKNAQGHAYHELGEPKLDPPAQVSFLPVSQMSQEQRDSFEEIGGGSDVWPEVGSRMLLRVIDGSSMAGGWVVVEEGRYRYALDWSDGLTVRTVIWEYLATETIWEV</sequence>
<evidence type="ECO:0000313" key="1">
    <source>
        <dbReference type="EMBL" id="OLP53278.1"/>
    </source>
</evidence>
<evidence type="ECO:0008006" key="3">
    <source>
        <dbReference type="Google" id="ProtNLM"/>
    </source>
</evidence>
<name>A0A1Q9AE98_9HYPH</name>
<evidence type="ECO:0000313" key="2">
    <source>
        <dbReference type="Proteomes" id="UP000186143"/>
    </source>
</evidence>
<dbReference type="Proteomes" id="UP000186143">
    <property type="component" value="Unassembled WGS sequence"/>
</dbReference>